<dbReference type="InterPro" id="IPR051644">
    <property type="entry name" value="TRAMP_AT-DNA-binding"/>
</dbReference>
<dbReference type="InterPro" id="IPR036875">
    <property type="entry name" value="Znf_CCHC_sf"/>
</dbReference>
<keyword evidence="5" id="KW-0862">Zinc</keyword>
<dbReference type="GO" id="GO:0071037">
    <property type="term" value="P:nuclear polyadenylation-dependent snRNA catabolic process"/>
    <property type="evidence" value="ECO:0007669"/>
    <property type="project" value="TreeGrafter"/>
</dbReference>
<dbReference type="PANTHER" id="PTHR46543:SF1">
    <property type="entry name" value="ZINC FINGER CCHC DOMAIN-CONTAINING PROTEIN 7"/>
    <property type="match status" value="1"/>
</dbReference>
<evidence type="ECO:0000256" key="8">
    <source>
        <dbReference type="ARBA" id="ARBA00043023"/>
    </source>
</evidence>
<evidence type="ECO:0000313" key="12">
    <source>
        <dbReference type="EnsemblMetazoa" id="XP_022667984"/>
    </source>
</evidence>
<dbReference type="Gene3D" id="4.10.60.10">
    <property type="entry name" value="Zinc finger, CCHC-type"/>
    <property type="match status" value="1"/>
</dbReference>
<evidence type="ECO:0000259" key="11">
    <source>
        <dbReference type="PROSITE" id="PS50158"/>
    </source>
</evidence>
<dbReference type="OMA" id="HENENQL"/>
<dbReference type="InParanoid" id="A0A7M7KJW5"/>
<evidence type="ECO:0000313" key="13">
    <source>
        <dbReference type="Proteomes" id="UP000594260"/>
    </source>
</evidence>
<keyword evidence="6" id="KW-0539">Nucleus</keyword>
<dbReference type="KEGG" id="vde:111253181"/>
<evidence type="ECO:0000256" key="10">
    <source>
        <dbReference type="SAM" id="MobiDB-lite"/>
    </source>
</evidence>
<dbReference type="Proteomes" id="UP000594260">
    <property type="component" value="Unplaced"/>
</dbReference>
<sequence>MHTSICDLDYRSDECDEQTAHELYISAFFNNFNSAGQNPEDGRDNVTPISNWSYKNGVALSSTRAATKSKQSLKRKSTPAKLGQFLLTTNNRMKRKTTQCADSQVPNVKRRRTSARKLQMQDTPREFDSEDEGIAAKYDKKSNKEQSGKKLASKLSIWDDAVKASTDLQRSGSNTRVVAAQATERFASNSTYRQFFQDSDQESTDRSKILSLNRSTVSKTSRYYVPLNQIGNDAPRGRKRTYDKCAQDPWYIIDEDRCVLNAARKKFRFMSELECANCRQPGHTKYRCTQRIRNTCFCCGESHRITRCKQLVCSACKLAGHLSEQCPLAEQLLTTRCLDCKQLGHGRHAELGSSCPDYWRRYHRTTKAGPPVVPNRRVTLPTDRVFCPNCGSKGHTATACPSWKKDRPKAPVREVIDYKNPPRTSHRPGPWPIGGEILIPSKLPKKNRQKKNTSPQKAKTKQAIQGMPSFQKAEKRTWREGKIRFYNQHYDKYITERPINRRKERRRLEKMINRNEFLDDSRFQCRMKFQKARKNFLPL</sequence>
<evidence type="ECO:0000256" key="5">
    <source>
        <dbReference type="ARBA" id="ARBA00022833"/>
    </source>
</evidence>
<evidence type="ECO:0000256" key="7">
    <source>
        <dbReference type="ARBA" id="ARBA00041190"/>
    </source>
</evidence>
<evidence type="ECO:0000256" key="6">
    <source>
        <dbReference type="ARBA" id="ARBA00023242"/>
    </source>
</evidence>
<evidence type="ECO:0000256" key="1">
    <source>
        <dbReference type="ARBA" id="ARBA00004123"/>
    </source>
</evidence>
<feature type="domain" description="CCHC-type" evidence="11">
    <location>
        <begin position="387"/>
        <end position="402"/>
    </location>
</feature>
<accession>A0A7M7KJW5</accession>
<keyword evidence="2" id="KW-0479">Metal-binding</keyword>
<protein>
    <recommendedName>
        <fullName evidence="7">Zinc finger CCHC domain-containing protein 7</fullName>
    </recommendedName>
    <alternativeName>
        <fullName evidence="8">TRAMP-like complex RNA-binding factor ZCCHC7</fullName>
    </alternativeName>
</protein>
<evidence type="ECO:0000256" key="3">
    <source>
        <dbReference type="ARBA" id="ARBA00022737"/>
    </source>
</evidence>
<dbReference type="GO" id="GO:0031499">
    <property type="term" value="C:TRAMP complex"/>
    <property type="evidence" value="ECO:0007669"/>
    <property type="project" value="TreeGrafter"/>
</dbReference>
<dbReference type="GO" id="GO:0071036">
    <property type="term" value="P:nuclear polyadenylation-dependent snoRNA catabolic process"/>
    <property type="evidence" value="ECO:0007669"/>
    <property type="project" value="TreeGrafter"/>
</dbReference>
<comment type="subcellular location">
    <subcellularLocation>
        <location evidence="1">Nucleus</location>
    </subcellularLocation>
</comment>
<feature type="region of interest" description="Disordered" evidence="10">
    <location>
        <begin position="442"/>
        <end position="475"/>
    </location>
</feature>
<feature type="region of interest" description="Disordered" evidence="10">
    <location>
        <begin position="102"/>
        <end position="130"/>
    </location>
</feature>
<keyword evidence="4 9" id="KW-0863">Zinc-finger</keyword>
<proteinExistence type="predicted"/>
<evidence type="ECO:0000256" key="4">
    <source>
        <dbReference type="ARBA" id="ARBA00022771"/>
    </source>
</evidence>
<dbReference type="GO" id="GO:0071031">
    <property type="term" value="P:nuclear mRNA surveillance of mRNA 3'-end processing"/>
    <property type="evidence" value="ECO:0007669"/>
    <property type="project" value="TreeGrafter"/>
</dbReference>
<keyword evidence="3" id="KW-0677">Repeat</keyword>
<dbReference type="GO" id="GO:0003723">
    <property type="term" value="F:RNA binding"/>
    <property type="evidence" value="ECO:0007669"/>
    <property type="project" value="TreeGrafter"/>
</dbReference>
<evidence type="ECO:0000256" key="2">
    <source>
        <dbReference type="ARBA" id="ARBA00022723"/>
    </source>
</evidence>
<keyword evidence="13" id="KW-1185">Reference proteome</keyword>
<dbReference type="GO" id="GO:0071039">
    <property type="term" value="P:nuclear polyadenylation-dependent CUT catabolic process"/>
    <property type="evidence" value="ECO:0007669"/>
    <property type="project" value="TreeGrafter"/>
</dbReference>
<dbReference type="RefSeq" id="XP_022667984.1">
    <property type="nucleotide sequence ID" value="XM_022812249.1"/>
</dbReference>
<evidence type="ECO:0000256" key="9">
    <source>
        <dbReference type="PROSITE-ProRule" id="PRU00047"/>
    </source>
</evidence>
<dbReference type="GeneID" id="111253181"/>
<organism evidence="12 13">
    <name type="scientific">Varroa destructor</name>
    <name type="common">Honeybee mite</name>
    <dbReference type="NCBI Taxonomy" id="109461"/>
    <lineage>
        <taxon>Eukaryota</taxon>
        <taxon>Metazoa</taxon>
        <taxon>Ecdysozoa</taxon>
        <taxon>Arthropoda</taxon>
        <taxon>Chelicerata</taxon>
        <taxon>Arachnida</taxon>
        <taxon>Acari</taxon>
        <taxon>Parasitiformes</taxon>
        <taxon>Mesostigmata</taxon>
        <taxon>Gamasina</taxon>
        <taxon>Dermanyssoidea</taxon>
        <taxon>Varroidae</taxon>
        <taxon>Varroa</taxon>
    </lineage>
</organism>
<dbReference type="PROSITE" id="PS50158">
    <property type="entry name" value="ZF_CCHC"/>
    <property type="match status" value="1"/>
</dbReference>
<dbReference type="EnsemblMetazoa" id="XM_022812249">
    <property type="protein sequence ID" value="XP_022667984"/>
    <property type="gene ID" value="LOC111253181"/>
</dbReference>
<name>A0A7M7KJW5_VARDE</name>
<dbReference type="PANTHER" id="PTHR46543">
    <property type="entry name" value="ZINC FINGER CCHC DOMAIN-CONTAINING PROTEIN 7"/>
    <property type="match status" value="1"/>
</dbReference>
<reference evidence="12" key="1">
    <citation type="submission" date="2021-01" db="UniProtKB">
        <authorList>
            <consortium name="EnsemblMetazoa"/>
        </authorList>
    </citation>
    <scope>IDENTIFICATION</scope>
</reference>
<dbReference type="SMART" id="SM00343">
    <property type="entry name" value="ZnF_C2HC"/>
    <property type="match status" value="3"/>
</dbReference>
<dbReference type="GO" id="GO:0008270">
    <property type="term" value="F:zinc ion binding"/>
    <property type="evidence" value="ECO:0007669"/>
    <property type="project" value="UniProtKB-KW"/>
</dbReference>
<dbReference type="GO" id="GO:0071035">
    <property type="term" value="P:nuclear polyadenylation-dependent rRNA catabolic process"/>
    <property type="evidence" value="ECO:0007669"/>
    <property type="project" value="TreeGrafter"/>
</dbReference>
<dbReference type="GO" id="GO:0071038">
    <property type="term" value="P:TRAMP-dependent tRNA surveillance pathway"/>
    <property type="evidence" value="ECO:0007669"/>
    <property type="project" value="TreeGrafter"/>
</dbReference>
<dbReference type="SUPFAM" id="SSF57756">
    <property type="entry name" value="Retrovirus zinc finger-like domains"/>
    <property type="match status" value="2"/>
</dbReference>
<dbReference type="AlphaFoldDB" id="A0A7M7KJW5"/>
<dbReference type="OrthoDB" id="6498945at2759"/>
<dbReference type="InterPro" id="IPR001878">
    <property type="entry name" value="Znf_CCHC"/>
</dbReference>